<organism evidence="2 3">
    <name type="scientific">Sulfurivirga caldicuralii</name>
    <dbReference type="NCBI Taxonomy" id="364032"/>
    <lineage>
        <taxon>Bacteria</taxon>
        <taxon>Pseudomonadati</taxon>
        <taxon>Pseudomonadota</taxon>
        <taxon>Gammaproteobacteria</taxon>
        <taxon>Thiotrichales</taxon>
        <taxon>Piscirickettsiaceae</taxon>
        <taxon>Sulfurivirga</taxon>
    </lineage>
</organism>
<feature type="transmembrane region" description="Helical" evidence="1">
    <location>
        <begin position="34"/>
        <end position="56"/>
    </location>
</feature>
<evidence type="ECO:0000256" key="1">
    <source>
        <dbReference type="SAM" id="Phobius"/>
    </source>
</evidence>
<proteinExistence type="predicted"/>
<keyword evidence="1" id="KW-0472">Membrane</keyword>
<dbReference type="Proteomes" id="UP000198461">
    <property type="component" value="Unassembled WGS sequence"/>
</dbReference>
<accession>A0A1N6G6R1</accession>
<dbReference type="RefSeq" id="WP_074201503.1">
    <property type="nucleotide sequence ID" value="NZ_FSRE01000003.1"/>
</dbReference>
<dbReference type="AlphaFoldDB" id="A0A1N6G6R1"/>
<gene>
    <name evidence="2" type="ORF">SAMN05443662_1215</name>
</gene>
<protein>
    <submittedName>
        <fullName evidence="2">Uncharacterized protein</fullName>
    </submittedName>
</protein>
<dbReference type="STRING" id="364032.SAMN05443662_1215"/>
<keyword evidence="1" id="KW-1133">Transmembrane helix</keyword>
<dbReference type="EMBL" id="FSRE01000003">
    <property type="protein sequence ID" value="SIO03187.1"/>
    <property type="molecule type" value="Genomic_DNA"/>
</dbReference>
<keyword evidence="3" id="KW-1185">Reference proteome</keyword>
<sequence length="62" mass="7239">MLYIIRFWLFVIVMTMITFLVLKLFGRERALLKIFLFWIAATLLSVALLYGVSLLVSERGVE</sequence>
<name>A0A1N6G6R1_9GAMM</name>
<evidence type="ECO:0000313" key="3">
    <source>
        <dbReference type="Proteomes" id="UP000198461"/>
    </source>
</evidence>
<evidence type="ECO:0000313" key="2">
    <source>
        <dbReference type="EMBL" id="SIO03187.1"/>
    </source>
</evidence>
<feature type="transmembrane region" description="Helical" evidence="1">
    <location>
        <begin position="6"/>
        <end position="22"/>
    </location>
</feature>
<reference evidence="2 3" key="1">
    <citation type="submission" date="2016-11" db="EMBL/GenBank/DDBJ databases">
        <authorList>
            <person name="Jaros S."/>
            <person name="Januszkiewicz K."/>
            <person name="Wedrychowicz H."/>
        </authorList>
    </citation>
    <scope>NUCLEOTIDE SEQUENCE [LARGE SCALE GENOMIC DNA]</scope>
    <source>
        <strain evidence="2 3">DSM 17737</strain>
    </source>
</reference>
<keyword evidence="1" id="KW-0812">Transmembrane</keyword>